<gene>
    <name evidence="2" type="ORF">HAPAU_17500</name>
</gene>
<feature type="transmembrane region" description="Helical" evidence="1">
    <location>
        <begin position="118"/>
        <end position="143"/>
    </location>
</feature>
<dbReference type="InterPro" id="IPR007352">
    <property type="entry name" value="DUF420"/>
</dbReference>
<dbReference type="EMBL" id="LTAZ01000004">
    <property type="protein sequence ID" value="KYH26650.1"/>
    <property type="molecule type" value="Genomic_DNA"/>
</dbReference>
<proteinExistence type="predicted"/>
<dbReference type="RefSeq" id="WP_066381523.1">
    <property type="nucleotide sequence ID" value="NZ_LTAZ01000004.1"/>
</dbReference>
<feature type="transmembrane region" description="Helical" evidence="1">
    <location>
        <begin position="12"/>
        <end position="32"/>
    </location>
</feature>
<feature type="transmembrane region" description="Helical" evidence="1">
    <location>
        <begin position="164"/>
        <end position="183"/>
    </location>
</feature>
<dbReference type="PATRIC" id="fig|1008153.3.peg.1780"/>
<organism evidence="2 3">
    <name type="scientific">Halalkalicoccus paucihalophilus</name>
    <dbReference type="NCBI Taxonomy" id="1008153"/>
    <lineage>
        <taxon>Archaea</taxon>
        <taxon>Methanobacteriati</taxon>
        <taxon>Methanobacteriota</taxon>
        <taxon>Stenosarchaea group</taxon>
        <taxon>Halobacteria</taxon>
        <taxon>Halobacteriales</taxon>
        <taxon>Halococcaceae</taxon>
        <taxon>Halalkalicoccus</taxon>
    </lineage>
</organism>
<keyword evidence="1" id="KW-1133">Transmembrane helix</keyword>
<evidence type="ECO:0000256" key="1">
    <source>
        <dbReference type="SAM" id="Phobius"/>
    </source>
</evidence>
<dbReference type="Pfam" id="PF04238">
    <property type="entry name" value="DUF420"/>
    <property type="match status" value="1"/>
</dbReference>
<dbReference type="PANTHER" id="PTHR37692">
    <property type="entry name" value="HYPOTHETICAL MEMBRANE SPANNING PROTEIN"/>
    <property type="match status" value="1"/>
</dbReference>
<name>A0A151AGE3_9EURY</name>
<dbReference type="Proteomes" id="UP000075321">
    <property type="component" value="Unassembled WGS sequence"/>
</dbReference>
<feature type="transmembrane region" description="Helical" evidence="1">
    <location>
        <begin position="81"/>
        <end position="98"/>
    </location>
</feature>
<feature type="transmembrane region" description="Helical" evidence="1">
    <location>
        <begin position="44"/>
        <end position="69"/>
    </location>
</feature>
<dbReference type="PANTHER" id="PTHR37692:SF1">
    <property type="entry name" value="DUF420 DOMAIN-CONTAINING PROTEIN"/>
    <property type="match status" value="1"/>
</dbReference>
<keyword evidence="1" id="KW-0812">Transmembrane</keyword>
<comment type="caution">
    <text evidence="2">The sequence shown here is derived from an EMBL/GenBank/DDBJ whole genome shotgun (WGS) entry which is preliminary data.</text>
</comment>
<reference evidence="2 3" key="1">
    <citation type="submission" date="2016-02" db="EMBL/GenBank/DDBJ databases">
        <title>Genome sequence of Halalkalicoccus paucihalophilus DSM 24557.</title>
        <authorList>
            <person name="Poehlein A."/>
            <person name="Daniel R."/>
        </authorList>
    </citation>
    <scope>NUCLEOTIDE SEQUENCE [LARGE SCALE GENOMIC DNA]</scope>
    <source>
        <strain evidence="2 3">DSM 24557</strain>
    </source>
</reference>
<dbReference type="AlphaFoldDB" id="A0A151AGE3"/>
<evidence type="ECO:0008006" key="4">
    <source>
        <dbReference type="Google" id="ProtNLM"/>
    </source>
</evidence>
<dbReference type="OrthoDB" id="202206at2157"/>
<evidence type="ECO:0000313" key="3">
    <source>
        <dbReference type="Proteomes" id="UP000075321"/>
    </source>
</evidence>
<evidence type="ECO:0000313" key="2">
    <source>
        <dbReference type="EMBL" id="KYH26650.1"/>
    </source>
</evidence>
<protein>
    <recommendedName>
        <fullName evidence="4">DUF420 domain-containing protein</fullName>
    </recommendedName>
</protein>
<keyword evidence="3" id="KW-1185">Reference proteome</keyword>
<keyword evidence="1" id="KW-0472">Membrane</keyword>
<sequence length="187" mass="20384">MQRQVRAHVPALTGVLTVVSLAIVFGAALGYIPSGLVPESPDWVVRSIPLLNALISLSAIVTISAGWYWIRHGRIGKHRRAMLASTGLFAGFLALYLYRLIRLGGPEPFPGPQTVYQFVYLPLLGVHILLAVVCIPLVYYALLLAVSYPVSELGRTPHPTIGRVAASLWLVSFSLGIVVYTLLHVVY</sequence>
<accession>A0A151AGE3</accession>